<dbReference type="AlphaFoldDB" id="A0AAX0RQP9"/>
<evidence type="ECO:0000313" key="4">
    <source>
        <dbReference type="Proteomes" id="UP000260457"/>
    </source>
</evidence>
<protein>
    <recommendedName>
        <fullName evidence="5">Peptidoglycan binding domain-containing protein</fullName>
    </recommendedName>
</protein>
<dbReference type="RefSeq" id="WP_098177559.1">
    <property type="nucleotide sequence ID" value="NZ_CP030926.1"/>
</dbReference>
<accession>A0AAX0RQP9</accession>
<proteinExistence type="predicted"/>
<evidence type="ECO:0000313" key="1">
    <source>
        <dbReference type="EMBL" id="AXN40734.1"/>
    </source>
</evidence>
<dbReference type="InterPro" id="IPR052913">
    <property type="entry name" value="Glycopeptide_resist_protein"/>
</dbReference>
<dbReference type="InterPro" id="IPR007391">
    <property type="entry name" value="Vancomycin_resist_VanW"/>
</dbReference>
<name>A0AAX0RQP9_9BACI</name>
<sequence>MGVISLRLTWIAGLLLFVQQVYIPDSLSVTQQGQTIAVVKRAEVSTPFLDVPMMDVDKYNQFIEKIDRHVYQEPVNATIDKNGNILPGRVGYKLYHQAFKEQFFSFLYGRREQKIEVPLLAIHPKVDNELLAQIRVNKIGEYRTYFNVNNKNRYNNISLATDAINNYVVFPEETFSFNQAVGKRTVNKGYLPARVIVKGEFSEGVGGGICQVSSTLYNAIDNAGLQIIHRYSHTRQVPYVPPGRDATVSWYGPDFSFKNKYNQPILIRATTQEGTVSISVYSSDMINNETRKVPYVSSQISKEALDYTNVKIVE</sequence>
<dbReference type="EMBL" id="CP030926">
    <property type="protein sequence ID" value="AXN40734.1"/>
    <property type="molecule type" value="Genomic_DNA"/>
</dbReference>
<evidence type="ECO:0008006" key="5">
    <source>
        <dbReference type="Google" id="ProtNLM"/>
    </source>
</evidence>
<dbReference type="PANTHER" id="PTHR35788">
    <property type="entry name" value="EXPORTED PROTEIN-RELATED"/>
    <property type="match status" value="1"/>
</dbReference>
<evidence type="ECO:0000313" key="2">
    <source>
        <dbReference type="EMBL" id="PEJ27715.1"/>
    </source>
</evidence>
<organism evidence="2 3">
    <name type="scientific">Peribacillus butanolivorans</name>
    <dbReference type="NCBI Taxonomy" id="421767"/>
    <lineage>
        <taxon>Bacteria</taxon>
        <taxon>Bacillati</taxon>
        <taxon>Bacillota</taxon>
        <taxon>Bacilli</taxon>
        <taxon>Bacillales</taxon>
        <taxon>Bacillaceae</taxon>
        <taxon>Peribacillus</taxon>
    </lineage>
</organism>
<dbReference type="Pfam" id="PF04294">
    <property type="entry name" value="VanW"/>
    <property type="match status" value="1"/>
</dbReference>
<dbReference type="Proteomes" id="UP000220106">
    <property type="component" value="Unassembled WGS sequence"/>
</dbReference>
<reference evidence="1 4" key="2">
    <citation type="submission" date="2018-07" db="EMBL/GenBank/DDBJ databases">
        <title>The molecular basis for the intramolecular migration of carboxyl group in the catabolism of para-hydroxybenzoate via gentisate.</title>
        <authorList>
            <person name="Zhao H."/>
            <person name="Xu Y."/>
            <person name="Lin S."/>
            <person name="Spain J.C."/>
            <person name="Zhou N.-Y."/>
        </authorList>
    </citation>
    <scope>NUCLEOTIDE SEQUENCE [LARGE SCALE GENOMIC DNA]</scope>
    <source>
        <strain evidence="1 4">PHB-7a</strain>
    </source>
</reference>
<dbReference type="Proteomes" id="UP000260457">
    <property type="component" value="Chromosome"/>
</dbReference>
<dbReference type="EMBL" id="NUEQ01000096">
    <property type="protein sequence ID" value="PEJ27715.1"/>
    <property type="molecule type" value="Genomic_DNA"/>
</dbReference>
<dbReference type="KEGG" id="pbut:DTO10_21705"/>
<gene>
    <name evidence="2" type="ORF">CN689_23285</name>
    <name evidence="1" type="ORF">DTO10_21705</name>
</gene>
<evidence type="ECO:0000313" key="3">
    <source>
        <dbReference type="Proteomes" id="UP000220106"/>
    </source>
</evidence>
<keyword evidence="4" id="KW-1185">Reference proteome</keyword>
<dbReference type="PANTHER" id="PTHR35788:SF1">
    <property type="entry name" value="EXPORTED PROTEIN"/>
    <property type="match status" value="1"/>
</dbReference>
<reference evidence="2 3" key="1">
    <citation type="submission" date="2017-09" db="EMBL/GenBank/DDBJ databases">
        <title>Large-scale bioinformatics analysis of Bacillus genomes uncovers conserved roles of natural products in bacterial physiology.</title>
        <authorList>
            <consortium name="Agbiome Team Llc"/>
            <person name="Bleich R.M."/>
            <person name="Kirk G.J."/>
            <person name="Santa Maria K.C."/>
            <person name="Allen S.E."/>
            <person name="Farag S."/>
            <person name="Shank E.A."/>
            <person name="Bowers A."/>
        </authorList>
    </citation>
    <scope>NUCLEOTIDE SEQUENCE [LARGE SCALE GENOMIC DNA]</scope>
    <source>
        <strain evidence="2 3">AFS003229</strain>
    </source>
</reference>